<evidence type="ECO:0000256" key="1">
    <source>
        <dbReference type="ARBA" id="ARBA00022630"/>
    </source>
</evidence>
<dbReference type="PANTHER" id="PTHR46972">
    <property type="entry name" value="MONOOXYGENASE ASQM-RELATED"/>
    <property type="match status" value="1"/>
</dbReference>
<dbReference type="OrthoDB" id="655030at2759"/>
<keyword evidence="2" id="KW-0274">FAD</keyword>
<evidence type="ECO:0000313" key="6">
    <source>
        <dbReference type="EMBL" id="TKA56764.1"/>
    </source>
</evidence>
<dbReference type="Pfam" id="PF01494">
    <property type="entry name" value="FAD_binding_3"/>
    <property type="match status" value="1"/>
</dbReference>
<sequence length="373" mass="41039">MKTAIIGAGPGGLTLARLLQRNHFVCEVYERDASPAARPYQGSSLDLHTASGQQALKEAGLLDEFNALSRPEGEAFRVCDAATAKIKFKTKPPKPGKPNKPEIDRLLLRNLLLDSLLPGSVHWGKQLDYVEQVGQTHILHFANEPQSESEFDLVVGADGAWSRLRAVLSPEVPIFSGVTAIETIISKDLVRSDVDELVGHGSLIANRGTQSLWCQRQGDGGVSAAQYMRTPEGWVAQCGINWEDSETARVALVDRHMSEGWAEIFRHMILGSGAEIWPRALYMMPVGWRWNPKPGITLLGDAAHLMTPFAGVGVNLAMEDALELSRALLRWGGDGRESLTEAIAEYERPMFERAQLNAALTWKNLVRNFGTHE</sequence>
<feature type="domain" description="FAD-binding" evidence="5">
    <location>
        <begin position="2"/>
        <end position="342"/>
    </location>
</feature>
<dbReference type="AlphaFoldDB" id="A0A4U0W3C7"/>
<evidence type="ECO:0000259" key="5">
    <source>
        <dbReference type="Pfam" id="PF01494"/>
    </source>
</evidence>
<proteinExistence type="predicted"/>
<evidence type="ECO:0000256" key="2">
    <source>
        <dbReference type="ARBA" id="ARBA00022827"/>
    </source>
</evidence>
<evidence type="ECO:0000313" key="7">
    <source>
        <dbReference type="Proteomes" id="UP000308768"/>
    </source>
</evidence>
<keyword evidence="4" id="KW-0503">Monooxygenase</keyword>
<dbReference type="Gene3D" id="3.50.50.60">
    <property type="entry name" value="FAD/NAD(P)-binding domain"/>
    <property type="match status" value="1"/>
</dbReference>
<dbReference type="SUPFAM" id="SSF51905">
    <property type="entry name" value="FAD/NAD(P)-binding domain"/>
    <property type="match status" value="1"/>
</dbReference>
<dbReference type="PRINTS" id="PR00420">
    <property type="entry name" value="RNGMNOXGNASE"/>
</dbReference>
<dbReference type="GO" id="GO:0071949">
    <property type="term" value="F:FAD binding"/>
    <property type="evidence" value="ECO:0007669"/>
    <property type="project" value="InterPro"/>
</dbReference>
<evidence type="ECO:0000256" key="4">
    <source>
        <dbReference type="ARBA" id="ARBA00023033"/>
    </source>
</evidence>
<dbReference type="InterPro" id="IPR002938">
    <property type="entry name" value="FAD-bd"/>
</dbReference>
<evidence type="ECO:0000256" key="3">
    <source>
        <dbReference type="ARBA" id="ARBA00023002"/>
    </source>
</evidence>
<dbReference type="GO" id="GO:0004497">
    <property type="term" value="F:monooxygenase activity"/>
    <property type="evidence" value="ECO:0007669"/>
    <property type="project" value="UniProtKB-KW"/>
</dbReference>
<keyword evidence="7" id="KW-1185">Reference proteome</keyword>
<accession>A0A4U0W3C7</accession>
<dbReference type="STRING" id="331657.A0A4U0W3C7"/>
<comment type="caution">
    <text evidence="6">The sequence shown here is derived from an EMBL/GenBank/DDBJ whole genome shotgun (WGS) entry which is preliminary data.</text>
</comment>
<reference evidence="6 7" key="1">
    <citation type="submission" date="2017-03" db="EMBL/GenBank/DDBJ databases">
        <title>Genomes of endolithic fungi from Antarctica.</title>
        <authorList>
            <person name="Coleine C."/>
            <person name="Masonjones S."/>
            <person name="Stajich J.E."/>
        </authorList>
    </citation>
    <scope>NUCLEOTIDE SEQUENCE [LARGE SCALE GENOMIC DNA]</scope>
    <source>
        <strain evidence="6 7">CCFEE 5187</strain>
    </source>
</reference>
<protein>
    <recommendedName>
        <fullName evidence="5">FAD-binding domain-containing protein</fullName>
    </recommendedName>
</protein>
<organism evidence="6 7">
    <name type="scientific">Cryomyces minteri</name>
    <dbReference type="NCBI Taxonomy" id="331657"/>
    <lineage>
        <taxon>Eukaryota</taxon>
        <taxon>Fungi</taxon>
        <taxon>Dikarya</taxon>
        <taxon>Ascomycota</taxon>
        <taxon>Pezizomycotina</taxon>
        <taxon>Dothideomycetes</taxon>
        <taxon>Dothideomycetes incertae sedis</taxon>
        <taxon>Cryomyces</taxon>
    </lineage>
</organism>
<dbReference type="InterPro" id="IPR036188">
    <property type="entry name" value="FAD/NAD-bd_sf"/>
</dbReference>
<keyword evidence="1" id="KW-0285">Flavoprotein</keyword>
<dbReference type="Proteomes" id="UP000308768">
    <property type="component" value="Unassembled WGS sequence"/>
</dbReference>
<dbReference type="PANTHER" id="PTHR46972:SF1">
    <property type="entry name" value="FAD DEPENDENT OXIDOREDUCTASE DOMAIN-CONTAINING PROTEIN"/>
    <property type="match status" value="1"/>
</dbReference>
<name>A0A4U0W3C7_9PEZI</name>
<keyword evidence="3" id="KW-0560">Oxidoreductase</keyword>
<dbReference type="EMBL" id="NAJN01002155">
    <property type="protein sequence ID" value="TKA56764.1"/>
    <property type="molecule type" value="Genomic_DNA"/>
</dbReference>
<gene>
    <name evidence="6" type="ORF">B0A49_11078</name>
</gene>